<dbReference type="Proteomes" id="UP000750334">
    <property type="component" value="Unassembled WGS sequence"/>
</dbReference>
<dbReference type="InterPro" id="IPR046624">
    <property type="entry name" value="CSS2_C"/>
</dbReference>
<keyword evidence="1" id="KW-0732">Signal</keyword>
<comment type="caution">
    <text evidence="3">The sequence shown here is derived from an EMBL/GenBank/DDBJ whole genome shotgun (WGS) entry which is preliminary data.</text>
</comment>
<gene>
    <name evidence="3" type="ORF">C6P45_002940</name>
</gene>
<dbReference type="AlphaFoldDB" id="A0A9P6WEC3"/>
<dbReference type="Pfam" id="PF20521">
    <property type="entry name" value="DUF6736"/>
    <property type="match status" value="1"/>
</dbReference>
<feature type="signal peptide" evidence="1">
    <location>
        <begin position="1"/>
        <end position="17"/>
    </location>
</feature>
<name>A0A9P6WEC3_MAUEX</name>
<evidence type="ECO:0000256" key="1">
    <source>
        <dbReference type="SAM" id="SignalP"/>
    </source>
</evidence>
<keyword evidence="4" id="KW-1185">Reference proteome</keyword>
<feature type="domain" description="Secreted protein CSS2 C-terminal" evidence="2">
    <location>
        <begin position="112"/>
        <end position="212"/>
    </location>
</feature>
<protein>
    <recommendedName>
        <fullName evidence="2">Secreted protein CSS2 C-terminal domain-containing protein</fullName>
    </recommendedName>
</protein>
<evidence type="ECO:0000313" key="3">
    <source>
        <dbReference type="EMBL" id="KAG0669995.1"/>
    </source>
</evidence>
<organism evidence="3 4">
    <name type="scientific">Maudiozyma exigua</name>
    <name type="common">Yeast</name>
    <name type="synonym">Kazachstania exigua</name>
    <dbReference type="NCBI Taxonomy" id="34358"/>
    <lineage>
        <taxon>Eukaryota</taxon>
        <taxon>Fungi</taxon>
        <taxon>Dikarya</taxon>
        <taxon>Ascomycota</taxon>
        <taxon>Saccharomycotina</taxon>
        <taxon>Saccharomycetes</taxon>
        <taxon>Saccharomycetales</taxon>
        <taxon>Saccharomycetaceae</taxon>
        <taxon>Maudiozyma</taxon>
    </lineage>
</organism>
<sequence length="247" mass="27835">MLETILFFSLLLTTGFSTVLTNSSRESLAAELFNYKGEPMVYGHVEIDLEHFENHSITRNINDYDVPFNVSRLDLSNVTVHDAGYNLSAALEHQSDEDANMQTSVAFALEGGKCVYEFWDIVNAVWQLGYDVYKATRFGDCSVQMSSLGGFYYKYYPVSDNCESTIEQKTVVGAIQYIISKLEGKYIRNIYSCTVNHHGTWHGTIIIGPSNKVWYSNIGSTEYKGCWDKGCAELQSPYSYNSKQEGA</sequence>
<proteinExistence type="predicted"/>
<accession>A0A9P6WEC3</accession>
<evidence type="ECO:0000259" key="2">
    <source>
        <dbReference type="Pfam" id="PF20521"/>
    </source>
</evidence>
<feature type="chain" id="PRO_5040304789" description="Secreted protein CSS2 C-terminal domain-containing protein" evidence="1">
    <location>
        <begin position="18"/>
        <end position="247"/>
    </location>
</feature>
<evidence type="ECO:0000313" key="4">
    <source>
        <dbReference type="Proteomes" id="UP000750334"/>
    </source>
</evidence>
<dbReference type="EMBL" id="PUHR01000029">
    <property type="protein sequence ID" value="KAG0669995.1"/>
    <property type="molecule type" value="Genomic_DNA"/>
</dbReference>
<reference evidence="3 4" key="1">
    <citation type="submission" date="2020-11" db="EMBL/GenBank/DDBJ databases">
        <title>Kefir isolates.</title>
        <authorList>
            <person name="Marcisauskas S."/>
            <person name="Kim Y."/>
            <person name="Blasche S."/>
        </authorList>
    </citation>
    <scope>NUCLEOTIDE SEQUENCE [LARGE SCALE GENOMIC DNA]</scope>
    <source>
        <strain evidence="3 4">OG2</strain>
    </source>
</reference>
<dbReference type="OrthoDB" id="4067243at2759"/>